<evidence type="ECO:0000313" key="13">
    <source>
        <dbReference type="Proteomes" id="UP000604825"/>
    </source>
</evidence>
<dbReference type="GO" id="GO:0003700">
    <property type="term" value="F:DNA-binding transcription factor activity"/>
    <property type="evidence" value="ECO:0007669"/>
    <property type="project" value="TreeGrafter"/>
</dbReference>
<dbReference type="Proteomes" id="UP000604825">
    <property type="component" value="Unassembled WGS sequence"/>
</dbReference>
<dbReference type="OrthoDB" id="692126at2759"/>
<evidence type="ECO:0000259" key="11">
    <source>
        <dbReference type="Pfam" id="PF20452"/>
    </source>
</evidence>
<evidence type="ECO:0000256" key="3">
    <source>
        <dbReference type="ARBA" id="ARBA00023015"/>
    </source>
</evidence>
<dbReference type="InterPro" id="IPR012416">
    <property type="entry name" value="CBP60"/>
</dbReference>
<keyword evidence="4" id="KW-0238">DNA-binding</keyword>
<evidence type="ECO:0000256" key="2">
    <source>
        <dbReference type="ARBA" id="ARBA00007214"/>
    </source>
</evidence>
<keyword evidence="3" id="KW-0805">Transcription regulation</keyword>
<sequence length="541" mass="60778">MPRKRQKRGWEGGDGGRDGDDDREEGSVAGSGGGSPPQPAASSSAQALKRLCRLPSDLERIEQNLPPTYKLTFVNSMSDKIFTKREVRAAGGGHLMIKLAVSNQQGSNFPQLLSANVKVLVLDGDFNADNRECWTSEEFEHHIMIPRDKIGAVLTGKLKLKLKNGEAYLENIIFVDNSKFTRSGKFRLGVMLIDNHGERVQEAITEPFTVKDRRGEGYKKCDIPTLDDEVWRLDKIAKKGPFCKSLEQRGITLVKHFLRLYYMDEKTLRNILSSASDAFWKKMVNHAKKCDPGTALYSHFMEDKKIRLYFTCVGQIVGATIADQYHVYDDLDTIWKDQVKKWSKDAYECQIIHETDEQDTSEVNRVFGVCSQQFPLQRIGSRRVRALPCAQENNETGASFGIAGQLDSDDETQHETSDLNCITDYPVCCTEQGGPSQCPFPPSLTVPADCPGFSLQHSFSESDLHEIMKMLEPDEPHEELLINKISQFSTANLSDMPADVRCFMVKLLSFPRWIKLAAPVKWMAIMSSSKKIRAAKGKAHA</sequence>
<dbReference type="InterPro" id="IPR046830">
    <property type="entry name" value="Calmod_bind_M"/>
</dbReference>
<dbReference type="GO" id="GO:0043565">
    <property type="term" value="F:sequence-specific DNA binding"/>
    <property type="evidence" value="ECO:0007669"/>
    <property type="project" value="TreeGrafter"/>
</dbReference>
<keyword evidence="5" id="KW-0010">Activator</keyword>
<dbReference type="PANTHER" id="PTHR31713:SF47">
    <property type="entry name" value="PROTEIN, PUTATIVE, EXPRESSED-RELATED"/>
    <property type="match status" value="1"/>
</dbReference>
<dbReference type="EMBL" id="CAJGYO010000014">
    <property type="protein sequence ID" value="CAD6267534.1"/>
    <property type="molecule type" value="Genomic_DNA"/>
</dbReference>
<accession>A0A811RC08</accession>
<dbReference type="GO" id="GO:0005516">
    <property type="term" value="F:calmodulin binding"/>
    <property type="evidence" value="ECO:0007669"/>
    <property type="project" value="InterPro"/>
</dbReference>
<evidence type="ECO:0008006" key="14">
    <source>
        <dbReference type="Google" id="ProtNLM"/>
    </source>
</evidence>
<dbReference type="GO" id="GO:0005634">
    <property type="term" value="C:nucleus"/>
    <property type="evidence" value="ECO:0007669"/>
    <property type="project" value="UniProtKB-SubCell"/>
</dbReference>
<feature type="domain" description="Calmodulin binding protein-like N-terminal" evidence="9">
    <location>
        <begin position="69"/>
        <end position="213"/>
    </location>
</feature>
<dbReference type="PANTHER" id="PTHR31713">
    <property type="entry name" value="OS02G0177800 PROTEIN"/>
    <property type="match status" value="1"/>
</dbReference>
<reference evidence="12" key="1">
    <citation type="submission" date="2020-10" db="EMBL/GenBank/DDBJ databases">
        <authorList>
            <person name="Han B."/>
            <person name="Lu T."/>
            <person name="Zhao Q."/>
            <person name="Huang X."/>
            <person name="Zhao Y."/>
        </authorList>
    </citation>
    <scope>NUCLEOTIDE SEQUENCE</scope>
</reference>
<evidence type="ECO:0000256" key="4">
    <source>
        <dbReference type="ARBA" id="ARBA00023125"/>
    </source>
</evidence>
<organism evidence="12 13">
    <name type="scientific">Miscanthus lutarioriparius</name>
    <dbReference type="NCBI Taxonomy" id="422564"/>
    <lineage>
        <taxon>Eukaryota</taxon>
        <taxon>Viridiplantae</taxon>
        <taxon>Streptophyta</taxon>
        <taxon>Embryophyta</taxon>
        <taxon>Tracheophyta</taxon>
        <taxon>Spermatophyta</taxon>
        <taxon>Magnoliopsida</taxon>
        <taxon>Liliopsida</taxon>
        <taxon>Poales</taxon>
        <taxon>Poaceae</taxon>
        <taxon>PACMAD clade</taxon>
        <taxon>Panicoideae</taxon>
        <taxon>Andropogonodae</taxon>
        <taxon>Andropogoneae</taxon>
        <taxon>Saccharinae</taxon>
        <taxon>Miscanthus</taxon>
    </lineage>
</organism>
<dbReference type="Pfam" id="PF20451">
    <property type="entry name" value="Calmod_bind_M"/>
    <property type="match status" value="1"/>
</dbReference>
<comment type="similarity">
    <text evidence="2">Belongs to the plant ACBP60 protein family.</text>
</comment>
<dbReference type="Pfam" id="PF20452">
    <property type="entry name" value="Calmod_bind_C"/>
    <property type="match status" value="1"/>
</dbReference>
<evidence type="ECO:0000256" key="8">
    <source>
        <dbReference type="SAM" id="MobiDB-lite"/>
    </source>
</evidence>
<evidence type="ECO:0000256" key="5">
    <source>
        <dbReference type="ARBA" id="ARBA00023159"/>
    </source>
</evidence>
<feature type="domain" description="Calmodulin binding protein C-terminal" evidence="11">
    <location>
        <begin position="296"/>
        <end position="348"/>
    </location>
</feature>
<dbReference type="AlphaFoldDB" id="A0A811RC08"/>
<dbReference type="InterPro" id="IPR046831">
    <property type="entry name" value="Calmodulin_bind_N"/>
</dbReference>
<keyword evidence="7" id="KW-0539">Nucleus</keyword>
<evidence type="ECO:0000313" key="12">
    <source>
        <dbReference type="EMBL" id="CAD6267534.1"/>
    </source>
</evidence>
<protein>
    <recommendedName>
        <fullName evidence="14">Calmodulin-binding protein</fullName>
    </recommendedName>
</protein>
<proteinExistence type="inferred from homology"/>
<evidence type="ECO:0000259" key="9">
    <source>
        <dbReference type="Pfam" id="PF07887"/>
    </source>
</evidence>
<dbReference type="Pfam" id="PF07887">
    <property type="entry name" value="Calmodulin_bind"/>
    <property type="match status" value="1"/>
</dbReference>
<name>A0A811RC08_9POAL</name>
<evidence type="ECO:0000256" key="1">
    <source>
        <dbReference type="ARBA" id="ARBA00004123"/>
    </source>
</evidence>
<gene>
    <name evidence="12" type="ORF">NCGR_LOCUS50839</name>
</gene>
<dbReference type="InterPro" id="IPR046829">
    <property type="entry name" value="Calmod_bind_C"/>
</dbReference>
<comment type="subcellular location">
    <subcellularLocation>
        <location evidence="1">Nucleus</location>
    </subcellularLocation>
</comment>
<feature type="compositionally biased region" description="Basic and acidic residues" evidence="8">
    <location>
        <begin position="8"/>
        <end position="20"/>
    </location>
</feature>
<evidence type="ECO:0000256" key="7">
    <source>
        <dbReference type="ARBA" id="ARBA00023242"/>
    </source>
</evidence>
<evidence type="ECO:0000256" key="6">
    <source>
        <dbReference type="ARBA" id="ARBA00023163"/>
    </source>
</evidence>
<feature type="region of interest" description="Disordered" evidence="8">
    <location>
        <begin position="1"/>
        <end position="46"/>
    </location>
</feature>
<keyword evidence="13" id="KW-1185">Reference proteome</keyword>
<dbReference type="GO" id="GO:0080142">
    <property type="term" value="P:regulation of salicylic acid biosynthetic process"/>
    <property type="evidence" value="ECO:0007669"/>
    <property type="project" value="TreeGrafter"/>
</dbReference>
<comment type="caution">
    <text evidence="12">The sequence shown here is derived from an EMBL/GenBank/DDBJ whole genome shotgun (WGS) entry which is preliminary data.</text>
</comment>
<feature type="domain" description="Calmodulin binding protein central" evidence="10">
    <location>
        <begin position="226"/>
        <end position="290"/>
    </location>
</feature>
<evidence type="ECO:0000259" key="10">
    <source>
        <dbReference type="Pfam" id="PF20451"/>
    </source>
</evidence>
<keyword evidence="6" id="KW-0804">Transcription</keyword>